<evidence type="ECO:0008006" key="4">
    <source>
        <dbReference type="Google" id="ProtNLM"/>
    </source>
</evidence>
<keyword evidence="3" id="KW-1185">Reference proteome</keyword>
<evidence type="ECO:0000256" key="1">
    <source>
        <dbReference type="SAM" id="SignalP"/>
    </source>
</evidence>
<dbReference type="PANTHER" id="PTHR33649">
    <property type="entry name" value="PAR1 PROTEIN"/>
    <property type="match status" value="1"/>
</dbReference>
<dbReference type="Proteomes" id="UP000796880">
    <property type="component" value="Unassembled WGS sequence"/>
</dbReference>
<dbReference type="InterPro" id="IPR009489">
    <property type="entry name" value="PAR1"/>
</dbReference>
<evidence type="ECO:0000313" key="2">
    <source>
        <dbReference type="EMBL" id="KAF3432982.1"/>
    </source>
</evidence>
<protein>
    <recommendedName>
        <fullName evidence="4">PAR1 protein</fullName>
    </recommendedName>
</protein>
<name>A0A8K0DXF3_9ROSA</name>
<keyword evidence="1" id="KW-0732">Signal</keyword>
<dbReference type="OrthoDB" id="772928at2759"/>
<dbReference type="EMBL" id="VOIH02000011">
    <property type="protein sequence ID" value="KAF3432982.1"/>
    <property type="molecule type" value="Genomic_DNA"/>
</dbReference>
<feature type="signal peptide" evidence="1">
    <location>
        <begin position="1"/>
        <end position="18"/>
    </location>
</feature>
<gene>
    <name evidence="2" type="ORF">FNV43_RR24084</name>
</gene>
<reference evidence="2" key="1">
    <citation type="submission" date="2020-03" db="EMBL/GenBank/DDBJ databases">
        <title>A high-quality chromosome-level genome assembly of a woody plant with both climbing and erect habits, Rhamnella rubrinervis.</title>
        <authorList>
            <person name="Lu Z."/>
            <person name="Yang Y."/>
            <person name="Zhu X."/>
            <person name="Sun Y."/>
        </authorList>
    </citation>
    <scope>NUCLEOTIDE SEQUENCE</scope>
    <source>
        <strain evidence="2">BYM</strain>
        <tissue evidence="2">Leaf</tissue>
    </source>
</reference>
<sequence>MAAKFFFATLAISVLALALCVQGGITTCENLDQDTCAFAVSSSGKRCVLEKHVKRSGQEVYSCRTSDIEADKLSNWIETEQCIKACGLDRKTFGISSDSLLESSFTQKLCSPQCYNNCPNIVDLHFNLAAGEGVFLPKLCEAQGSNIRRQMSELHSSGLVAPGPLPHAAKLAVAPIGSAEPPISV</sequence>
<dbReference type="AlphaFoldDB" id="A0A8K0DXF3"/>
<dbReference type="Pfam" id="PF06521">
    <property type="entry name" value="PAR1"/>
    <property type="match status" value="1"/>
</dbReference>
<comment type="caution">
    <text evidence="2">The sequence shown here is derived from an EMBL/GenBank/DDBJ whole genome shotgun (WGS) entry which is preliminary data.</text>
</comment>
<organism evidence="2 3">
    <name type="scientific">Rhamnella rubrinervis</name>
    <dbReference type="NCBI Taxonomy" id="2594499"/>
    <lineage>
        <taxon>Eukaryota</taxon>
        <taxon>Viridiplantae</taxon>
        <taxon>Streptophyta</taxon>
        <taxon>Embryophyta</taxon>
        <taxon>Tracheophyta</taxon>
        <taxon>Spermatophyta</taxon>
        <taxon>Magnoliopsida</taxon>
        <taxon>eudicotyledons</taxon>
        <taxon>Gunneridae</taxon>
        <taxon>Pentapetalae</taxon>
        <taxon>rosids</taxon>
        <taxon>fabids</taxon>
        <taxon>Rosales</taxon>
        <taxon>Rhamnaceae</taxon>
        <taxon>rhamnoid group</taxon>
        <taxon>Rhamneae</taxon>
        <taxon>Rhamnella</taxon>
    </lineage>
</organism>
<proteinExistence type="predicted"/>
<dbReference type="PANTHER" id="PTHR33649:SF2">
    <property type="entry name" value="PAR1 PROTEIN"/>
    <property type="match status" value="1"/>
</dbReference>
<evidence type="ECO:0000313" key="3">
    <source>
        <dbReference type="Proteomes" id="UP000796880"/>
    </source>
</evidence>
<feature type="chain" id="PRO_5035479142" description="PAR1 protein" evidence="1">
    <location>
        <begin position="19"/>
        <end position="185"/>
    </location>
</feature>
<accession>A0A8K0DXF3</accession>